<gene>
    <name evidence="7" type="ordered locus">Bathy13g00780</name>
</gene>
<keyword evidence="8" id="KW-1185">Reference proteome</keyword>
<evidence type="ECO:0000256" key="5">
    <source>
        <dbReference type="ARBA" id="ARBA00023242"/>
    </source>
</evidence>
<evidence type="ECO:0000256" key="4">
    <source>
        <dbReference type="ARBA" id="ARBA00023136"/>
    </source>
</evidence>
<dbReference type="PANTHER" id="PTHR12265:SF30">
    <property type="entry name" value="TRANSMEMBRANE PROTEIN 53"/>
    <property type="match status" value="1"/>
</dbReference>
<evidence type="ECO:0000256" key="2">
    <source>
        <dbReference type="ARBA" id="ARBA00022692"/>
    </source>
</evidence>
<dbReference type="InterPro" id="IPR008547">
    <property type="entry name" value="DUF829_TMEM53"/>
</dbReference>
<dbReference type="EMBL" id="FO082266">
    <property type="protein sequence ID" value="CCO19314.1"/>
    <property type="molecule type" value="Genomic_DNA"/>
</dbReference>
<name>K8EMV6_9CHLO</name>
<dbReference type="OrthoDB" id="77878at2759"/>
<sequence>MSLVSSRLVSLALFKKYKTGTTTTTTTNLPIVRAESSSSSSSSYYSSSQKSGWSSSTIRCEKITNAIDVFTFEADNKDKRRNKDVIVIFAWFGSDKKHVRKYAQMYENRRMGEKVIVVAPPALASLSPNMTTQIANDFLTGFFEEEAIEGVHVHSFSNGGFLFAGNLFHHASDVKKREDDCSVNAQLAKKFKMKIKSVTLDCAPAKLSAEVISRAFASVLLGSRVEDIYDNNTSKEGESSIIGGLMKSALDNLANTLLSDENLQRKINNAYAAWETALDVNIPLKMLFSESDKLVPVNEVQEFAQRQRDRGNAAVYTKSWENVPHCEIGRWHQDEYVRALFEEK</sequence>
<comment type="similarity">
    <text evidence="1">Belongs to the TMEM53 family.</text>
</comment>
<dbReference type="Pfam" id="PF05705">
    <property type="entry name" value="DUF829"/>
    <property type="match status" value="1"/>
</dbReference>
<dbReference type="AlphaFoldDB" id="K8EMV6"/>
<evidence type="ECO:0000256" key="6">
    <source>
        <dbReference type="ARBA" id="ARBA00034303"/>
    </source>
</evidence>
<dbReference type="eggNOG" id="KOG2521">
    <property type="taxonomic scope" value="Eukaryota"/>
</dbReference>
<evidence type="ECO:0000313" key="8">
    <source>
        <dbReference type="Proteomes" id="UP000198341"/>
    </source>
</evidence>
<dbReference type="InterPro" id="IPR029058">
    <property type="entry name" value="AB_hydrolase_fold"/>
</dbReference>
<dbReference type="KEGG" id="bpg:Bathy13g00780"/>
<keyword evidence="2" id="KW-0812">Transmembrane</keyword>
<keyword evidence="3" id="KW-1133">Transmembrane helix</keyword>
<dbReference type="SUPFAM" id="SSF53474">
    <property type="entry name" value="alpha/beta-Hydrolases"/>
    <property type="match status" value="1"/>
</dbReference>
<proteinExistence type="inferred from homology"/>
<protein>
    <submittedName>
        <fullName evidence="7">Uncharacterized protein</fullName>
    </submittedName>
</protein>
<dbReference type="GeneID" id="19012046"/>
<organism evidence="7 8">
    <name type="scientific">Bathycoccus prasinos</name>
    <dbReference type="NCBI Taxonomy" id="41875"/>
    <lineage>
        <taxon>Eukaryota</taxon>
        <taxon>Viridiplantae</taxon>
        <taxon>Chlorophyta</taxon>
        <taxon>Mamiellophyceae</taxon>
        <taxon>Mamiellales</taxon>
        <taxon>Bathycoccaceae</taxon>
        <taxon>Bathycoccus</taxon>
    </lineage>
</organism>
<keyword evidence="5" id="KW-0539">Nucleus</keyword>
<dbReference type="GO" id="GO:0005640">
    <property type="term" value="C:nuclear outer membrane"/>
    <property type="evidence" value="ECO:0007669"/>
    <property type="project" value="UniProtKB-SubCell"/>
</dbReference>
<accession>K8EMV6</accession>
<dbReference type="Proteomes" id="UP000198341">
    <property type="component" value="Chromosome 13"/>
</dbReference>
<dbReference type="PANTHER" id="PTHR12265">
    <property type="entry name" value="TRANSMEMBRANE PROTEIN 53"/>
    <property type="match status" value="1"/>
</dbReference>
<keyword evidence="4" id="KW-0472">Membrane</keyword>
<dbReference type="RefSeq" id="XP_007509511.1">
    <property type="nucleotide sequence ID" value="XM_007509449.1"/>
</dbReference>
<comment type="subcellular location">
    <subcellularLocation>
        <location evidence="6">Nucleus outer membrane</location>
        <topology evidence="6">Single-pass membrane protein</topology>
    </subcellularLocation>
</comment>
<evidence type="ECO:0000256" key="3">
    <source>
        <dbReference type="ARBA" id="ARBA00022989"/>
    </source>
</evidence>
<evidence type="ECO:0000313" key="7">
    <source>
        <dbReference type="EMBL" id="CCO19314.1"/>
    </source>
</evidence>
<evidence type="ECO:0000256" key="1">
    <source>
        <dbReference type="ARBA" id="ARBA00007387"/>
    </source>
</evidence>
<reference evidence="7 8" key="1">
    <citation type="submission" date="2011-10" db="EMBL/GenBank/DDBJ databases">
        <authorList>
            <person name="Genoscope - CEA"/>
        </authorList>
    </citation>
    <scope>NUCLEOTIDE SEQUENCE [LARGE SCALE GENOMIC DNA]</scope>
    <source>
        <strain evidence="7 8">RCC 1105</strain>
    </source>
</reference>